<dbReference type="InterPro" id="IPR040273">
    <property type="entry name" value="PIP1"/>
</dbReference>
<dbReference type="OrthoDB" id="1872350at2759"/>
<organism evidence="2 3">
    <name type="scientific">Carpinus fangiana</name>
    <dbReference type="NCBI Taxonomy" id="176857"/>
    <lineage>
        <taxon>Eukaryota</taxon>
        <taxon>Viridiplantae</taxon>
        <taxon>Streptophyta</taxon>
        <taxon>Embryophyta</taxon>
        <taxon>Tracheophyta</taxon>
        <taxon>Spermatophyta</taxon>
        <taxon>Magnoliopsida</taxon>
        <taxon>eudicotyledons</taxon>
        <taxon>Gunneridae</taxon>
        <taxon>Pentapetalae</taxon>
        <taxon>rosids</taxon>
        <taxon>fabids</taxon>
        <taxon>Fagales</taxon>
        <taxon>Betulaceae</taxon>
        <taxon>Carpinus</taxon>
    </lineage>
</organism>
<dbReference type="EMBL" id="CM017326">
    <property type="protein sequence ID" value="KAE8076618.1"/>
    <property type="molecule type" value="Genomic_DNA"/>
</dbReference>
<dbReference type="AlphaFoldDB" id="A0A5N6REY5"/>
<keyword evidence="1" id="KW-0732">Signal</keyword>
<keyword evidence="3" id="KW-1185">Reference proteome</keyword>
<sequence length="72" mass="7647">MNFRTLLIIVVILAASLSCIKGVDASRVLCEDFGSVNYHLETHSSVYQKAKYGMACLLERLPSGPSGGGSGN</sequence>
<protein>
    <submittedName>
        <fullName evidence="2">Uncharacterized protein</fullName>
    </submittedName>
</protein>
<dbReference type="PANTHER" id="PTHR37245:SF4">
    <property type="entry name" value="PAMP-INDUCED SECRETED PEPTIDE 1"/>
    <property type="match status" value="1"/>
</dbReference>
<name>A0A5N6REY5_9ROSI</name>
<evidence type="ECO:0000313" key="2">
    <source>
        <dbReference type="EMBL" id="KAE8076618.1"/>
    </source>
</evidence>
<dbReference type="PROSITE" id="PS51257">
    <property type="entry name" value="PROKAR_LIPOPROTEIN"/>
    <property type="match status" value="1"/>
</dbReference>
<feature type="chain" id="PRO_5024444292" evidence="1">
    <location>
        <begin position="26"/>
        <end position="72"/>
    </location>
</feature>
<evidence type="ECO:0000256" key="1">
    <source>
        <dbReference type="SAM" id="SignalP"/>
    </source>
</evidence>
<reference evidence="2 3" key="1">
    <citation type="submission" date="2019-06" db="EMBL/GenBank/DDBJ databases">
        <title>A chromosomal-level reference genome of Carpinus fangiana (Coryloideae, Betulaceae).</title>
        <authorList>
            <person name="Yang X."/>
            <person name="Wang Z."/>
            <person name="Zhang L."/>
            <person name="Hao G."/>
            <person name="Liu J."/>
            <person name="Yang Y."/>
        </authorList>
    </citation>
    <scope>NUCLEOTIDE SEQUENCE [LARGE SCALE GENOMIC DNA]</scope>
    <source>
        <strain evidence="2">Cfa_2016G</strain>
        <tissue evidence="2">Leaf</tissue>
    </source>
</reference>
<dbReference type="Proteomes" id="UP000327013">
    <property type="component" value="Chromosome 6"/>
</dbReference>
<accession>A0A5N6REY5</accession>
<gene>
    <name evidence="2" type="ORF">FH972_015255</name>
</gene>
<dbReference type="GO" id="GO:0006952">
    <property type="term" value="P:defense response"/>
    <property type="evidence" value="ECO:0007669"/>
    <property type="project" value="InterPro"/>
</dbReference>
<feature type="signal peptide" evidence="1">
    <location>
        <begin position="1"/>
        <end position="25"/>
    </location>
</feature>
<proteinExistence type="predicted"/>
<evidence type="ECO:0000313" key="3">
    <source>
        <dbReference type="Proteomes" id="UP000327013"/>
    </source>
</evidence>
<dbReference type="PANTHER" id="PTHR37245">
    <property type="entry name" value="PAMP-INDUCED SECRETED PEPTIDE 1"/>
    <property type="match status" value="1"/>
</dbReference>